<organism evidence="2 3">
    <name type="scientific">Paramecium octaurelia</name>
    <dbReference type="NCBI Taxonomy" id="43137"/>
    <lineage>
        <taxon>Eukaryota</taxon>
        <taxon>Sar</taxon>
        <taxon>Alveolata</taxon>
        <taxon>Ciliophora</taxon>
        <taxon>Intramacronucleata</taxon>
        <taxon>Oligohymenophorea</taxon>
        <taxon>Peniculida</taxon>
        <taxon>Parameciidae</taxon>
        <taxon>Paramecium</taxon>
    </lineage>
</organism>
<reference evidence="2" key="1">
    <citation type="submission" date="2021-01" db="EMBL/GenBank/DDBJ databases">
        <authorList>
            <consortium name="Genoscope - CEA"/>
            <person name="William W."/>
        </authorList>
    </citation>
    <scope>NUCLEOTIDE SEQUENCE</scope>
</reference>
<evidence type="ECO:0000313" key="2">
    <source>
        <dbReference type="EMBL" id="CAD8133503.1"/>
    </source>
</evidence>
<keyword evidence="3" id="KW-1185">Reference proteome</keyword>
<protein>
    <submittedName>
        <fullName evidence="2">Uncharacterized protein</fullName>
    </submittedName>
</protein>
<evidence type="ECO:0000256" key="1">
    <source>
        <dbReference type="SAM" id="Coils"/>
    </source>
</evidence>
<dbReference type="EMBL" id="CAJJDP010000003">
    <property type="protein sequence ID" value="CAD8133503.1"/>
    <property type="molecule type" value="Genomic_DNA"/>
</dbReference>
<proteinExistence type="predicted"/>
<dbReference type="Proteomes" id="UP000683925">
    <property type="component" value="Unassembled WGS sequence"/>
</dbReference>
<keyword evidence="1" id="KW-0175">Coiled coil</keyword>
<accession>A0A8S1S1R2</accession>
<gene>
    <name evidence="2" type="ORF">POCTA_138.1.T0040488</name>
</gene>
<comment type="caution">
    <text evidence="2">The sequence shown here is derived from an EMBL/GenBank/DDBJ whole genome shotgun (WGS) entry which is preliminary data.</text>
</comment>
<sequence length="150" mass="18004">MQLDDQMEELLQLQQRRIELEQENQQLKAQLFRLGRDLVFNIHKEEVKNLHSDYGFGKEQIKYTLTHSSTRVLERQAEIKFLDQPKRLLLQVQSSCQEKENHKEFYLFSYSILLNDELEENPKIIATDSKIEIIFDKNQKNNQQLIQLNQ</sequence>
<feature type="coiled-coil region" evidence="1">
    <location>
        <begin position="3"/>
        <end position="37"/>
    </location>
</feature>
<evidence type="ECO:0000313" key="3">
    <source>
        <dbReference type="Proteomes" id="UP000683925"/>
    </source>
</evidence>
<name>A0A8S1S1R2_PAROT</name>
<dbReference type="OrthoDB" id="309294at2759"/>
<dbReference type="OMA" id="HKEFYLF"/>
<dbReference type="AlphaFoldDB" id="A0A8S1S1R2"/>